<accession>A0A2U3DT64</accession>
<evidence type="ECO:0000313" key="2">
    <source>
        <dbReference type="EMBL" id="PWI65424.1"/>
    </source>
</evidence>
<sequence length="690" mass="73860">MALWPTGWYCLLSIPKGIGGVGWGVLRPPQGKTMSEASAKGRSRPHGTASADFRGLSARLPPTLPPGYASNIGSSIMGQSSLTFQGEVARFPAGVGYTPMRLLGCQSTTPATMAPFGAFQRSFVQQMCSLTGHKEGSARWVNHGGGDSNVKLPPIASRAAPASGQQPTASMRAPVADMSADGKDFLACDAMEPTLGSHDGLKPPRPMPRTEGQLSCCGGETPYAAFRGPESSNNAPSNAGSGYPHRLGNLDVSDMSPFVTEPKTPERPRKTGPCDGRKQAVNHRLVGPSITGSSNGPMPKPCLPLRQVPPERPSPRPESGNSDALQSGRRLRGTESRTDRAPRQAPAPPSTTQTREQQAPFSPAAPSAPNPGPAMGLGEQHVETIQVPNPSRAQRRASGAAVPLRQPSLGRSPPGPEPEHANAGRTQRRLRGTEGWTDKAPRKAPAPHEPAQESQHPTVVAAASGSDSRSADEYVVECILGSYRSLFLVLWQKDGTVSWVHKRDISSSMVQKFRKKKTRLDKGVDLMERKRENGKTKYKINAPGMNQTAHGARLSFWVGEDRIATGRRKFLARRRDRALPSYGKKIRRRRAPTRRRNVAGRTIGAEQLDGANAAIARSHAAGESRFRVIVLGSLRGGIPTAAGGCRRWERAAPVLCAVVPRSALRGRDGSRQLLACNQRVTRGACHEGCA</sequence>
<feature type="compositionally biased region" description="Low complexity" evidence="1">
    <location>
        <begin position="228"/>
        <end position="242"/>
    </location>
</feature>
<dbReference type="EMBL" id="LCWV01000033">
    <property type="protein sequence ID" value="PWI65424.1"/>
    <property type="molecule type" value="Genomic_DNA"/>
</dbReference>
<proteinExistence type="predicted"/>
<gene>
    <name evidence="2" type="ORF">PCL_07025</name>
</gene>
<organism evidence="2 3">
    <name type="scientific">Purpureocillium lilacinum</name>
    <name type="common">Paecilomyces lilacinus</name>
    <dbReference type="NCBI Taxonomy" id="33203"/>
    <lineage>
        <taxon>Eukaryota</taxon>
        <taxon>Fungi</taxon>
        <taxon>Dikarya</taxon>
        <taxon>Ascomycota</taxon>
        <taxon>Pezizomycotina</taxon>
        <taxon>Sordariomycetes</taxon>
        <taxon>Hypocreomycetidae</taxon>
        <taxon>Hypocreales</taxon>
        <taxon>Ophiocordycipitaceae</taxon>
        <taxon>Purpureocillium</taxon>
    </lineage>
</organism>
<evidence type="ECO:0000256" key="1">
    <source>
        <dbReference type="SAM" id="MobiDB-lite"/>
    </source>
</evidence>
<feature type="region of interest" description="Disordered" evidence="1">
    <location>
        <begin position="389"/>
        <end position="458"/>
    </location>
</feature>
<evidence type="ECO:0000313" key="3">
    <source>
        <dbReference type="Proteomes" id="UP000245956"/>
    </source>
</evidence>
<reference evidence="2 3" key="1">
    <citation type="journal article" date="2016" name="Front. Microbiol.">
        <title>Genome and transcriptome sequences reveal the specific parasitism of the nematophagous Purpureocillium lilacinum 36-1.</title>
        <authorList>
            <person name="Xie J."/>
            <person name="Li S."/>
            <person name="Mo C."/>
            <person name="Xiao X."/>
            <person name="Peng D."/>
            <person name="Wang G."/>
            <person name="Xiao Y."/>
        </authorList>
    </citation>
    <scope>NUCLEOTIDE SEQUENCE [LARGE SCALE GENOMIC DNA]</scope>
    <source>
        <strain evidence="2 3">36-1</strain>
    </source>
</reference>
<comment type="caution">
    <text evidence="2">The sequence shown here is derived from an EMBL/GenBank/DDBJ whole genome shotgun (WGS) entry which is preliminary data.</text>
</comment>
<protein>
    <submittedName>
        <fullName evidence="2">Uncharacterized protein</fullName>
    </submittedName>
</protein>
<dbReference type="Proteomes" id="UP000245956">
    <property type="component" value="Unassembled WGS sequence"/>
</dbReference>
<feature type="compositionally biased region" description="Basic and acidic residues" evidence="1">
    <location>
        <begin position="332"/>
        <end position="342"/>
    </location>
</feature>
<feature type="region of interest" description="Disordered" evidence="1">
    <location>
        <begin position="227"/>
        <end position="377"/>
    </location>
</feature>
<feature type="region of interest" description="Disordered" evidence="1">
    <location>
        <begin position="31"/>
        <end position="52"/>
    </location>
</feature>
<dbReference type="AlphaFoldDB" id="A0A2U3DT64"/>
<name>A0A2U3DT64_PURLI</name>